<gene>
    <name evidence="3" type="ORF">HYDPIDRAFT_187630</name>
</gene>
<feature type="region of interest" description="Disordered" evidence="1">
    <location>
        <begin position="298"/>
        <end position="477"/>
    </location>
</feature>
<feature type="compositionally biased region" description="Low complexity" evidence="1">
    <location>
        <begin position="413"/>
        <end position="425"/>
    </location>
</feature>
<feature type="signal peptide" evidence="2">
    <location>
        <begin position="1"/>
        <end position="20"/>
    </location>
</feature>
<protein>
    <submittedName>
        <fullName evidence="3">Uncharacterized protein</fullName>
    </submittedName>
</protein>
<evidence type="ECO:0000313" key="3">
    <source>
        <dbReference type="EMBL" id="KIJ64744.1"/>
    </source>
</evidence>
<organism evidence="3 4">
    <name type="scientific">Hydnomerulius pinastri MD-312</name>
    <dbReference type="NCBI Taxonomy" id="994086"/>
    <lineage>
        <taxon>Eukaryota</taxon>
        <taxon>Fungi</taxon>
        <taxon>Dikarya</taxon>
        <taxon>Basidiomycota</taxon>
        <taxon>Agaricomycotina</taxon>
        <taxon>Agaricomycetes</taxon>
        <taxon>Agaricomycetidae</taxon>
        <taxon>Boletales</taxon>
        <taxon>Boletales incertae sedis</taxon>
        <taxon>Leucogyrophana</taxon>
    </lineage>
</organism>
<name>A0A0C9VGQ0_9AGAM</name>
<proteinExistence type="predicted"/>
<feature type="chain" id="PRO_5002221654" evidence="2">
    <location>
        <begin position="21"/>
        <end position="477"/>
    </location>
</feature>
<feature type="compositionally biased region" description="Basic and acidic residues" evidence="1">
    <location>
        <begin position="369"/>
        <end position="383"/>
    </location>
</feature>
<keyword evidence="2" id="KW-0732">Signal</keyword>
<evidence type="ECO:0000313" key="4">
    <source>
        <dbReference type="Proteomes" id="UP000053820"/>
    </source>
</evidence>
<keyword evidence="4" id="KW-1185">Reference proteome</keyword>
<feature type="compositionally biased region" description="Basic residues" evidence="1">
    <location>
        <begin position="426"/>
        <end position="445"/>
    </location>
</feature>
<evidence type="ECO:0000256" key="2">
    <source>
        <dbReference type="SAM" id="SignalP"/>
    </source>
</evidence>
<feature type="compositionally biased region" description="Basic residues" evidence="1">
    <location>
        <begin position="400"/>
        <end position="412"/>
    </location>
</feature>
<dbReference type="AlphaFoldDB" id="A0A0C9VGQ0"/>
<feature type="compositionally biased region" description="Acidic residues" evidence="1">
    <location>
        <begin position="308"/>
        <end position="322"/>
    </location>
</feature>
<feature type="compositionally biased region" description="Basic and acidic residues" evidence="1">
    <location>
        <begin position="298"/>
        <end position="307"/>
    </location>
</feature>
<dbReference type="EMBL" id="KN839845">
    <property type="protein sequence ID" value="KIJ64744.1"/>
    <property type="molecule type" value="Genomic_DNA"/>
</dbReference>
<reference evidence="3 4" key="1">
    <citation type="submission" date="2014-04" db="EMBL/GenBank/DDBJ databases">
        <title>Evolutionary Origins and Diversification of the Mycorrhizal Mutualists.</title>
        <authorList>
            <consortium name="DOE Joint Genome Institute"/>
            <consortium name="Mycorrhizal Genomics Consortium"/>
            <person name="Kohler A."/>
            <person name="Kuo A."/>
            <person name="Nagy L.G."/>
            <person name="Floudas D."/>
            <person name="Copeland A."/>
            <person name="Barry K.W."/>
            <person name="Cichocki N."/>
            <person name="Veneault-Fourrey C."/>
            <person name="LaButti K."/>
            <person name="Lindquist E.A."/>
            <person name="Lipzen A."/>
            <person name="Lundell T."/>
            <person name="Morin E."/>
            <person name="Murat C."/>
            <person name="Riley R."/>
            <person name="Ohm R."/>
            <person name="Sun H."/>
            <person name="Tunlid A."/>
            <person name="Henrissat B."/>
            <person name="Grigoriev I.V."/>
            <person name="Hibbett D.S."/>
            <person name="Martin F."/>
        </authorList>
    </citation>
    <scope>NUCLEOTIDE SEQUENCE [LARGE SCALE GENOMIC DNA]</scope>
    <source>
        <strain evidence="3 4">MD-312</strain>
    </source>
</reference>
<evidence type="ECO:0000256" key="1">
    <source>
        <dbReference type="SAM" id="MobiDB-lite"/>
    </source>
</evidence>
<sequence length="477" mass="51734">MKSALILSVAVASAVCPAFAAPTPLSPQTNWKRGELSGDVNAIVKAAVQDGLVPANVGAALAQLVNDTAPGLAVLFGDLLSDSNTNSTKPSKRGLSSIGDLAKLTAQQIEALIRNNKLTPQQVEALRKGSNNKGRSLAAELDRAMARRDDDDISDYEDPEDINSTEPSKRGLSSIGDLAKLTAQQIEALIRNNKLTPQQVEALRKGSNNKGRSLAAEFDLAMARRDDDAISDYEDPEEPSKRGLSSIGDLAKLTAQQIEALIRNNKLTPQQVEALRNGSNNKGRSLAAEFDRVGTMARRDHNAIPDHEDPEDILEMPGDDEPLDKRYTSWRPPSHSHSHNHSSSAHTPSSHQTPAYQPKSGHHSVGTMARRDDDVISDHKDPEDILEMPSDDKLLDRRYMSRRPPSHSHTHSHSSPARTPSPSHTPAHHKLPHPSHTPSKSHGHHAPSSSASAGPRSGHHSVRDLLAQLKARDMELD</sequence>
<dbReference type="HOGENOM" id="CLU_572451_0_0_1"/>
<feature type="compositionally biased region" description="Basic and acidic residues" evidence="1">
    <location>
        <begin position="390"/>
        <end position="399"/>
    </location>
</feature>
<feature type="compositionally biased region" description="Acidic residues" evidence="1">
    <location>
        <begin position="151"/>
        <end position="163"/>
    </location>
</feature>
<accession>A0A0C9VGQ0</accession>
<dbReference type="Proteomes" id="UP000053820">
    <property type="component" value="Unassembled WGS sequence"/>
</dbReference>
<feature type="compositionally biased region" description="Low complexity" evidence="1">
    <location>
        <begin position="341"/>
        <end position="351"/>
    </location>
</feature>
<feature type="compositionally biased region" description="Low complexity" evidence="1">
    <location>
        <begin position="446"/>
        <end position="456"/>
    </location>
</feature>
<feature type="region of interest" description="Disordered" evidence="1">
    <location>
        <begin position="142"/>
        <end position="172"/>
    </location>
</feature>